<proteinExistence type="inferred from homology"/>
<keyword evidence="6" id="KW-1185">Reference proteome</keyword>
<dbReference type="Gene3D" id="3.40.50.1820">
    <property type="entry name" value="alpha/beta hydrolase"/>
    <property type="match status" value="1"/>
</dbReference>
<dbReference type="Pfam" id="PF00135">
    <property type="entry name" value="COesterase"/>
    <property type="match status" value="1"/>
</dbReference>
<protein>
    <recommendedName>
        <fullName evidence="3">Carboxylic ester hydrolase</fullName>
        <ecNumber evidence="3">3.1.1.-</ecNumber>
    </recommendedName>
</protein>
<dbReference type="Proteomes" id="UP000297299">
    <property type="component" value="Unassembled WGS sequence"/>
</dbReference>
<gene>
    <name evidence="5" type="ORF">BOTCAL_0154g00140</name>
</gene>
<evidence type="ECO:0000313" key="5">
    <source>
        <dbReference type="EMBL" id="TEY63546.1"/>
    </source>
</evidence>
<dbReference type="InterPro" id="IPR002018">
    <property type="entry name" value="CarbesteraseB"/>
</dbReference>
<sequence>MSPPLRLLLPGKGALLGPVIKDKTTNVSKCYRFSRVPYALPPTGKRRWRKPLPLPSNFSYGPENNPPTYYNKPSISCPQSPLLVSPGSSSEDCLQCNIYIPLGDPPSGGWPVFFYIHGGFLQYGSNNSDDPSSLLAETDVKCIIVCPNYRLGVFGFLAGRELWDDTSAGNVGLWDQRAALEWTYENIEFFGGNKENITVGGLSAGSYSTFHQLAYDIGPNSKRQIIRRIIQWSNGCGVEPKQISEAQEQFDDLLSVLGISRSLSGRQTVEVLRSKSTDELIVAVGKMKQVFIRPFLDGEFISKDLFTRIYDGSFGKRFKELGIKTIVGDLTQEFQLYKNVFPPHSYERLIDRLSWDYPRSIAKAVCAKYKPDHTSPNYPKEHWIEIFGKLYADMQIHSTMRGFLVAISSDVPIESINRYRIDWRTESVDRRLPKIVGATHGTDMSIWFFGNGGFLNDNEKVLLREWLKPVADFIKGDDFTWGTRSIQEVKFLTSDGNIQIREDDIFQQSLELWNVSNAVIESRNKSKQSKI</sequence>
<evidence type="ECO:0000259" key="4">
    <source>
        <dbReference type="Pfam" id="PF00135"/>
    </source>
</evidence>
<dbReference type="STRING" id="38488.A0A4Y8D4U6"/>
<evidence type="ECO:0000256" key="2">
    <source>
        <dbReference type="ARBA" id="ARBA00022801"/>
    </source>
</evidence>
<accession>A0A4Y8D4U6</accession>
<keyword evidence="2 3" id="KW-0378">Hydrolase</keyword>
<dbReference type="OrthoDB" id="6846267at2759"/>
<dbReference type="SUPFAM" id="SSF53474">
    <property type="entry name" value="alpha/beta-Hydrolases"/>
    <property type="match status" value="1"/>
</dbReference>
<evidence type="ECO:0000256" key="1">
    <source>
        <dbReference type="ARBA" id="ARBA00005964"/>
    </source>
</evidence>
<comment type="similarity">
    <text evidence="1 3">Belongs to the type-B carboxylesterase/lipase family.</text>
</comment>
<evidence type="ECO:0000313" key="6">
    <source>
        <dbReference type="Proteomes" id="UP000297299"/>
    </source>
</evidence>
<organism evidence="5 6">
    <name type="scientific">Botryotinia calthae</name>
    <dbReference type="NCBI Taxonomy" id="38488"/>
    <lineage>
        <taxon>Eukaryota</taxon>
        <taxon>Fungi</taxon>
        <taxon>Dikarya</taxon>
        <taxon>Ascomycota</taxon>
        <taxon>Pezizomycotina</taxon>
        <taxon>Leotiomycetes</taxon>
        <taxon>Helotiales</taxon>
        <taxon>Sclerotiniaceae</taxon>
        <taxon>Botryotinia</taxon>
    </lineage>
</organism>
<reference evidence="5 6" key="1">
    <citation type="submission" date="2017-11" db="EMBL/GenBank/DDBJ databases">
        <title>Comparative genomics of Botrytis spp.</title>
        <authorList>
            <person name="Valero-Jimenez C.A."/>
            <person name="Tapia P."/>
            <person name="Veloso J."/>
            <person name="Silva-Moreno E."/>
            <person name="Staats M."/>
            <person name="Valdes J.H."/>
            <person name="Van Kan J.A.L."/>
        </authorList>
    </citation>
    <scope>NUCLEOTIDE SEQUENCE [LARGE SCALE GENOMIC DNA]</scope>
    <source>
        <strain evidence="5 6">MUCL2830</strain>
    </source>
</reference>
<dbReference type="InterPro" id="IPR019826">
    <property type="entry name" value="Carboxylesterase_B_AS"/>
</dbReference>
<dbReference type="AlphaFoldDB" id="A0A4Y8D4U6"/>
<dbReference type="GO" id="GO:0016787">
    <property type="term" value="F:hydrolase activity"/>
    <property type="evidence" value="ECO:0007669"/>
    <property type="project" value="UniProtKB-KW"/>
</dbReference>
<evidence type="ECO:0000256" key="3">
    <source>
        <dbReference type="RuleBase" id="RU361235"/>
    </source>
</evidence>
<dbReference type="InterPro" id="IPR029058">
    <property type="entry name" value="AB_hydrolase_fold"/>
</dbReference>
<feature type="domain" description="Carboxylesterase type B" evidence="4">
    <location>
        <begin position="13"/>
        <end position="477"/>
    </location>
</feature>
<dbReference type="EC" id="3.1.1.-" evidence="3"/>
<dbReference type="EMBL" id="PHWZ01000154">
    <property type="protein sequence ID" value="TEY63546.1"/>
    <property type="molecule type" value="Genomic_DNA"/>
</dbReference>
<dbReference type="PANTHER" id="PTHR43142">
    <property type="entry name" value="CARBOXYLIC ESTER HYDROLASE"/>
    <property type="match status" value="1"/>
</dbReference>
<comment type="caution">
    <text evidence="5">The sequence shown here is derived from an EMBL/GenBank/DDBJ whole genome shotgun (WGS) entry which is preliminary data.</text>
</comment>
<name>A0A4Y8D4U6_9HELO</name>
<dbReference type="PROSITE" id="PS00122">
    <property type="entry name" value="CARBOXYLESTERASE_B_1"/>
    <property type="match status" value="1"/>
</dbReference>
<dbReference type="PANTHER" id="PTHR43142:SF8">
    <property type="entry name" value="CARBOXYLIC ESTER HYDROLASE"/>
    <property type="match status" value="1"/>
</dbReference>